<evidence type="ECO:0000313" key="2">
    <source>
        <dbReference type="EMBL" id="QNO56733.1"/>
    </source>
</evidence>
<dbReference type="PANTHER" id="PTHR33293">
    <property type="entry name" value="INSERTION ELEMENT IS1 1 PROTEIN INSB-RELATED"/>
    <property type="match status" value="1"/>
</dbReference>
<evidence type="ECO:0000259" key="1">
    <source>
        <dbReference type="Pfam" id="PF13610"/>
    </source>
</evidence>
<proteinExistence type="predicted"/>
<dbReference type="Pfam" id="PF13610">
    <property type="entry name" value="DDE_Tnp_IS240"/>
    <property type="match status" value="1"/>
</dbReference>
<protein>
    <recommendedName>
        <fullName evidence="1">DDE domain-containing protein</fullName>
    </recommendedName>
</protein>
<dbReference type="PANTHER" id="PTHR33293:SF2">
    <property type="entry name" value="TRANSPOSASE"/>
    <property type="match status" value="1"/>
</dbReference>
<name>A0A7G9Z8Z9_9EURY</name>
<dbReference type="AlphaFoldDB" id="A0A7G9Z8Z9"/>
<dbReference type="InterPro" id="IPR032874">
    <property type="entry name" value="DDE_dom"/>
</dbReference>
<feature type="domain" description="DDE" evidence="1">
    <location>
        <begin position="125"/>
        <end position="199"/>
    </location>
</feature>
<accession>A0A7G9Z8Z9</accession>
<organism evidence="2">
    <name type="scientific">Candidatus Methanophaga sp. ANME-1 ERB7</name>
    <dbReference type="NCBI Taxonomy" id="2759913"/>
    <lineage>
        <taxon>Archaea</taxon>
        <taxon>Methanobacteriati</taxon>
        <taxon>Methanobacteriota</taxon>
        <taxon>Stenosarchaea group</taxon>
        <taxon>Methanomicrobia</taxon>
        <taxon>Candidatus Methanophagales</taxon>
        <taxon>Candidatus Methanophagaceae</taxon>
        <taxon>Candidatus Methanophaga</taxon>
    </lineage>
</organism>
<reference evidence="2" key="1">
    <citation type="submission" date="2020-06" db="EMBL/GenBank/DDBJ databases">
        <title>Unique genomic features of the anaerobic methanotrophic archaea.</title>
        <authorList>
            <person name="Chadwick G.L."/>
            <person name="Skennerton C.T."/>
            <person name="Laso-Perez R."/>
            <person name="Leu A.O."/>
            <person name="Speth D.R."/>
            <person name="Yu H."/>
            <person name="Morgan-Lang C."/>
            <person name="Hatzenpichler R."/>
            <person name="Goudeau D."/>
            <person name="Malmstrom R."/>
            <person name="Brazelton W.J."/>
            <person name="Woyke T."/>
            <person name="Hallam S.J."/>
            <person name="Tyson G.W."/>
            <person name="Wegener G."/>
            <person name="Boetius A."/>
            <person name="Orphan V."/>
        </authorList>
    </citation>
    <scope>NUCLEOTIDE SEQUENCE</scope>
</reference>
<sequence>MNKKTIRIAGDTWGLRRCPYCGSEDIIGHGVQHNGSHPKRKKCKTCGRTFNLKKGTIFYRKKMSRETILTIVYLFLTRYPISNMPPLVHVTERSIRNLLEEVITRFKKYEALIVAPSDYIPKIIEMDEIYIKIQGYRAFYGWLAYDAENKYLIDFVTGKRDDDTLEKVFKKLKKYKGKTELVLIDAYKGYEKFIEKYLTDGGKKPLTGVINKSQYTKTEGFVTYALFGQSKQSVEDRMASLGLGRKITTALIECLNSQIRDLCNCMRRRSKRIPRLLSWGEKAISGFKFMHNFLKAHLTLSEKSSKNWITVPVTPCMNAGICNHQISLIEILNFRF</sequence>
<gene>
    <name evidence="2" type="ORF">HGIILDEE_00022</name>
</gene>
<dbReference type="InterPro" id="IPR051354">
    <property type="entry name" value="Transposase_27_IS1"/>
</dbReference>
<dbReference type="EMBL" id="MT631666">
    <property type="protein sequence ID" value="QNO56733.1"/>
    <property type="molecule type" value="Genomic_DNA"/>
</dbReference>